<dbReference type="AlphaFoldDB" id="A0A7Z9BX07"/>
<protein>
    <submittedName>
        <fullName evidence="2">Uncharacterized protein</fullName>
    </submittedName>
</protein>
<keyword evidence="1" id="KW-1133">Transmembrane helix</keyword>
<dbReference type="EMBL" id="CZCU02000153">
    <property type="protein sequence ID" value="VXD23096.1"/>
    <property type="molecule type" value="Genomic_DNA"/>
</dbReference>
<sequence>MEHLLIRTAGGRVMLWVLGMIAVAERIRMTTTYFYCDAALAVMSQEKHGKVGSLVYKRARRKTD</sequence>
<dbReference type="Proteomes" id="UP000184550">
    <property type="component" value="Unassembled WGS sequence"/>
</dbReference>
<keyword evidence="3" id="KW-1185">Reference proteome</keyword>
<gene>
    <name evidence="2" type="ORF">PL8927_760282</name>
</gene>
<evidence type="ECO:0000256" key="1">
    <source>
        <dbReference type="SAM" id="Phobius"/>
    </source>
</evidence>
<keyword evidence="1" id="KW-0472">Membrane</keyword>
<proteinExistence type="predicted"/>
<feature type="transmembrane region" description="Helical" evidence="1">
    <location>
        <begin position="6"/>
        <end position="24"/>
    </location>
</feature>
<keyword evidence="1" id="KW-0812">Transmembrane</keyword>
<evidence type="ECO:0000313" key="3">
    <source>
        <dbReference type="Proteomes" id="UP000184550"/>
    </source>
</evidence>
<reference evidence="2" key="1">
    <citation type="submission" date="2019-10" db="EMBL/GenBank/DDBJ databases">
        <authorList>
            <consortium name="Genoscope - CEA"/>
            <person name="William W."/>
        </authorList>
    </citation>
    <scope>NUCLEOTIDE SEQUENCE [LARGE SCALE GENOMIC DNA]</scope>
    <source>
        <strain evidence="2">BBR_PRJEB10992</strain>
    </source>
</reference>
<accession>A0A7Z9BX07</accession>
<comment type="caution">
    <text evidence="2">The sequence shown here is derived from an EMBL/GenBank/DDBJ whole genome shotgun (WGS) entry which is preliminary data.</text>
</comment>
<organism evidence="2 3">
    <name type="scientific">Planktothrix serta PCC 8927</name>
    <dbReference type="NCBI Taxonomy" id="671068"/>
    <lineage>
        <taxon>Bacteria</taxon>
        <taxon>Bacillati</taxon>
        <taxon>Cyanobacteriota</taxon>
        <taxon>Cyanophyceae</taxon>
        <taxon>Oscillatoriophycideae</taxon>
        <taxon>Oscillatoriales</taxon>
        <taxon>Microcoleaceae</taxon>
        <taxon>Planktothrix</taxon>
    </lineage>
</organism>
<name>A0A7Z9BX07_9CYAN</name>
<evidence type="ECO:0000313" key="2">
    <source>
        <dbReference type="EMBL" id="VXD23096.1"/>
    </source>
</evidence>